<dbReference type="ExpressionAtlas" id="B9EKZ7">
    <property type="expression patterns" value="baseline and differential"/>
</dbReference>
<organism evidence="2">
    <name type="scientific">Drosophila melanogaster</name>
    <name type="common">Fruit fly</name>
    <dbReference type="NCBI Taxonomy" id="7227"/>
    <lineage>
        <taxon>Eukaryota</taxon>
        <taxon>Metazoa</taxon>
        <taxon>Ecdysozoa</taxon>
        <taxon>Arthropoda</taxon>
        <taxon>Hexapoda</taxon>
        <taxon>Insecta</taxon>
        <taxon>Pterygota</taxon>
        <taxon>Neoptera</taxon>
        <taxon>Endopterygota</taxon>
        <taxon>Diptera</taxon>
        <taxon>Brachycera</taxon>
        <taxon>Muscomorpha</taxon>
        <taxon>Ephydroidea</taxon>
        <taxon>Drosophilidae</taxon>
        <taxon>Drosophila</taxon>
        <taxon>Sophophora</taxon>
    </lineage>
</organism>
<gene>
    <name evidence="2" type="primary">CG30051-RC</name>
</gene>
<dbReference type="Bgee" id="FBgn0050051">
    <property type="expression patterns" value="Expressed in adult anterior midgut class I enteroendocrine cell in adult midgut (Drosophila) and 88 other cell types or tissues"/>
</dbReference>
<reference evidence="2" key="1">
    <citation type="submission" date="2005-05" db="EMBL/GenBank/DDBJ databases">
        <authorList>
            <person name="Stapleton M."/>
            <person name="Carlson J."/>
            <person name="Chavez C."/>
            <person name="Frise E."/>
            <person name="George R."/>
            <person name="Pacleb J."/>
            <person name="Park S."/>
            <person name="Wan K."/>
            <person name="Yu C."/>
            <person name="Celniker S."/>
        </authorList>
    </citation>
    <scope>NUCLEOTIDE SEQUENCE</scope>
</reference>
<accession>B9EKZ7</accession>
<sequence>MLLIGTWLYNSTQLMVTLKTAQLKERARKERQTKADSESIAHKKAE</sequence>
<evidence type="ECO:0000256" key="1">
    <source>
        <dbReference type="SAM" id="MobiDB-lite"/>
    </source>
</evidence>
<name>B9EKZ7_DROME</name>
<dbReference type="HOGENOM" id="CLU_101161_0_0_1"/>
<evidence type="ECO:0000313" key="2">
    <source>
        <dbReference type="EMBL" id="ACM16725.1"/>
    </source>
</evidence>
<reference evidence="2" key="2">
    <citation type="submission" date="2009-01" db="EMBL/GenBank/DDBJ databases">
        <authorList>
            <person name="Carlson J."/>
            <person name="Booth B."/>
            <person name="Frise E."/>
            <person name="Park S."/>
            <person name="Wan K."/>
            <person name="Yu C."/>
            <person name="Celniker S."/>
        </authorList>
    </citation>
    <scope>NUCLEOTIDE SEQUENCE</scope>
</reference>
<feature type="region of interest" description="Disordered" evidence="1">
    <location>
        <begin position="25"/>
        <end position="46"/>
    </location>
</feature>
<dbReference type="OrthoDB" id="411535at2759"/>
<dbReference type="VEuPathDB" id="VectorBase:FBgn0050051"/>
<dbReference type="EMBL" id="BT022661">
    <property type="protein sequence ID" value="ACM16725.1"/>
    <property type="molecule type" value="mRNA"/>
</dbReference>
<protein>
    <submittedName>
        <fullName evidence="2">IP07078p</fullName>
    </submittedName>
</protein>
<dbReference type="AlphaFoldDB" id="B9EKZ7"/>
<proteinExistence type="evidence at transcript level"/>